<feature type="binding site" evidence="1">
    <location>
        <position position="181"/>
    </location>
    <ligand>
        <name>Zn(2+)</name>
        <dbReference type="ChEBI" id="CHEBI:29105"/>
    </ligand>
</feature>
<protein>
    <submittedName>
        <fullName evidence="2">DNA-3-methyladenine glycosylase I</fullName>
    </submittedName>
</protein>
<feature type="binding site" evidence="1">
    <location>
        <position position="5"/>
    </location>
    <ligand>
        <name>Zn(2+)</name>
        <dbReference type="ChEBI" id="CHEBI:29105"/>
    </ligand>
</feature>
<sequence length="197" mass="22438">MCQRCFWATGVTELEAVYHDEEWGVPKTDDQTLFEFLILEGAQAGLSWRTVLEKREGYRRTYHDFDPLVVAAFGDAEQQKMLADPAIIRNKLKVASSVSNAREFLRLQQAHGSFARYLWSFVDNRPIQNSRNDHSEVPAETEISKQLSKALKKEGMRFVGPTIMYAYMQAVGMVNDHEVSCCRYQACREAGATFSLA</sequence>
<dbReference type="InterPro" id="IPR005019">
    <property type="entry name" value="Adenine_glyco"/>
</dbReference>
<dbReference type="AlphaFoldDB" id="A0A1I2LM99"/>
<dbReference type="PANTHER" id="PTHR30037">
    <property type="entry name" value="DNA-3-METHYLADENINE GLYCOSYLASE 1"/>
    <property type="match status" value="1"/>
</dbReference>
<dbReference type="EMBL" id="FOOU01000001">
    <property type="protein sequence ID" value="SFF79658.1"/>
    <property type="molecule type" value="Genomic_DNA"/>
</dbReference>
<evidence type="ECO:0000256" key="1">
    <source>
        <dbReference type="PIRSR" id="PIRSR605019-1"/>
    </source>
</evidence>
<dbReference type="Gene3D" id="1.10.340.30">
    <property type="entry name" value="Hypothetical protein, domain 2"/>
    <property type="match status" value="1"/>
</dbReference>
<dbReference type="GO" id="GO:0046872">
    <property type="term" value="F:metal ion binding"/>
    <property type="evidence" value="ECO:0007669"/>
    <property type="project" value="UniProtKB-KW"/>
</dbReference>
<accession>A0A1I2LM99</accession>
<dbReference type="Pfam" id="PF03352">
    <property type="entry name" value="Adenine_glyco"/>
    <property type="match status" value="1"/>
</dbReference>
<dbReference type="GO" id="GO:0008725">
    <property type="term" value="F:DNA-3-methyladenine glycosylase activity"/>
    <property type="evidence" value="ECO:0007669"/>
    <property type="project" value="InterPro"/>
</dbReference>
<evidence type="ECO:0000313" key="2">
    <source>
        <dbReference type="EMBL" id="SFF79658.1"/>
    </source>
</evidence>
<feature type="binding site" evidence="1">
    <location>
        <position position="19"/>
    </location>
    <ligand>
        <name>Zn(2+)</name>
        <dbReference type="ChEBI" id="CHEBI:29105"/>
    </ligand>
</feature>
<keyword evidence="3" id="KW-1185">Reference proteome</keyword>
<dbReference type="SUPFAM" id="SSF48150">
    <property type="entry name" value="DNA-glycosylase"/>
    <property type="match status" value="1"/>
</dbReference>
<name>A0A1I2LM99_9GAMM</name>
<dbReference type="PANTHER" id="PTHR30037:SF4">
    <property type="entry name" value="DNA-3-METHYLADENINE GLYCOSYLASE I"/>
    <property type="match status" value="1"/>
</dbReference>
<evidence type="ECO:0000313" key="3">
    <source>
        <dbReference type="Proteomes" id="UP000198623"/>
    </source>
</evidence>
<reference evidence="3" key="1">
    <citation type="submission" date="2016-10" db="EMBL/GenBank/DDBJ databases">
        <authorList>
            <person name="Varghese N."/>
            <person name="Submissions S."/>
        </authorList>
    </citation>
    <scope>NUCLEOTIDE SEQUENCE [LARGE SCALE GENOMIC DNA]</scope>
    <source>
        <strain evidence="3">CGMCC 1.10971</strain>
    </source>
</reference>
<keyword evidence="1" id="KW-0862">Zinc</keyword>
<dbReference type="OrthoDB" id="9807664at2"/>
<dbReference type="STRING" id="1045558.SAMN05216175_10187"/>
<gene>
    <name evidence="2" type="ORF">SAMN05216175_10187</name>
</gene>
<dbReference type="Proteomes" id="UP000198623">
    <property type="component" value="Unassembled WGS sequence"/>
</dbReference>
<feature type="binding site" evidence="1">
    <location>
        <position position="177"/>
    </location>
    <ligand>
        <name>Zn(2+)</name>
        <dbReference type="ChEBI" id="CHEBI:29105"/>
    </ligand>
</feature>
<dbReference type="RefSeq" id="WP_090723016.1">
    <property type="nucleotide sequence ID" value="NZ_FOOU01000001.1"/>
</dbReference>
<dbReference type="InterPro" id="IPR011257">
    <property type="entry name" value="DNA_glycosylase"/>
</dbReference>
<organism evidence="2 3">
    <name type="scientific">Neptunomonas qingdaonensis</name>
    <dbReference type="NCBI Taxonomy" id="1045558"/>
    <lineage>
        <taxon>Bacteria</taxon>
        <taxon>Pseudomonadati</taxon>
        <taxon>Pseudomonadota</taxon>
        <taxon>Gammaproteobacteria</taxon>
        <taxon>Oceanospirillales</taxon>
        <taxon>Oceanospirillaceae</taxon>
        <taxon>Neptunomonas</taxon>
    </lineage>
</organism>
<keyword evidence="1" id="KW-0479">Metal-binding</keyword>
<dbReference type="GO" id="GO:0006284">
    <property type="term" value="P:base-excision repair"/>
    <property type="evidence" value="ECO:0007669"/>
    <property type="project" value="InterPro"/>
</dbReference>
<dbReference type="InterPro" id="IPR052891">
    <property type="entry name" value="DNA-3mA_glycosylase"/>
</dbReference>
<proteinExistence type="predicted"/>